<evidence type="ECO:0000313" key="7">
    <source>
        <dbReference type="Proteomes" id="UP001328107"/>
    </source>
</evidence>
<feature type="domain" description="RING-type" evidence="5">
    <location>
        <begin position="218"/>
        <end position="261"/>
    </location>
</feature>
<evidence type="ECO:0000256" key="3">
    <source>
        <dbReference type="ARBA" id="ARBA00022833"/>
    </source>
</evidence>
<sequence length="405" mass="45941">MFNSTQNCYEFSYLRHKMQNETFNFWGSWRDQNGIRHYYRIGEDPENDRGIPIDATAEELKGLCFRGVHRGKVYFSSKSPSEKSPSVRVLREKAIVVEASYDETLSIHINDSSNFIHITRYDRDIHVLDITSLEFLPYLQIEGAERIWKVAGVVVNGEITVFAKNQEYFYLITAQLPIDDYGNNDSTNREMTPLRHEVKATEDASSMIVDNLVDQCCCSICSDNFDSVIPRVLDCGHTFCEICLYNDSIRVDTIVKCPNCSTLTSLPDGKVLPKNFAMMSMCEQILKTRDNPKLACKSCTIKFSSSSIQMCTKDDCSMFNQLICSDCTLDGGHAGHTVKYEIVMEKIHKDLREKVTNICAKVEEKKANVIDLSEQVVAMTEKLRKCLGSAEMPPTVIEQLNKIGS</sequence>
<organism evidence="6 7">
    <name type="scientific">Pristionchus mayeri</name>
    <dbReference type="NCBI Taxonomy" id="1317129"/>
    <lineage>
        <taxon>Eukaryota</taxon>
        <taxon>Metazoa</taxon>
        <taxon>Ecdysozoa</taxon>
        <taxon>Nematoda</taxon>
        <taxon>Chromadorea</taxon>
        <taxon>Rhabditida</taxon>
        <taxon>Rhabditina</taxon>
        <taxon>Diplogasteromorpha</taxon>
        <taxon>Diplogasteroidea</taxon>
        <taxon>Neodiplogasteridae</taxon>
        <taxon>Pristionchus</taxon>
    </lineage>
</organism>
<evidence type="ECO:0000259" key="5">
    <source>
        <dbReference type="PROSITE" id="PS50089"/>
    </source>
</evidence>
<protein>
    <recommendedName>
        <fullName evidence="5">RING-type domain-containing protein</fullName>
    </recommendedName>
</protein>
<keyword evidence="2 4" id="KW-0863">Zinc-finger</keyword>
<accession>A0AAN4ZIW2</accession>
<feature type="non-terminal residue" evidence="6">
    <location>
        <position position="405"/>
    </location>
</feature>
<dbReference type="PANTHER" id="PTHR47156:SF10">
    <property type="entry name" value="E3 UBIQUITIN-PROTEIN LIGASE TRIM-21-RELATED"/>
    <property type="match status" value="1"/>
</dbReference>
<dbReference type="SMART" id="SM00184">
    <property type="entry name" value="RING"/>
    <property type="match status" value="1"/>
</dbReference>
<dbReference type="InterPro" id="IPR027370">
    <property type="entry name" value="Znf-RING_euk"/>
</dbReference>
<keyword evidence="3" id="KW-0862">Zinc</keyword>
<dbReference type="InterPro" id="IPR052667">
    <property type="entry name" value="E3_ubiquitin-ligase_RING"/>
</dbReference>
<evidence type="ECO:0000256" key="2">
    <source>
        <dbReference type="ARBA" id="ARBA00022771"/>
    </source>
</evidence>
<comment type="caution">
    <text evidence="6">The sequence shown here is derived from an EMBL/GenBank/DDBJ whole genome shotgun (WGS) entry which is preliminary data.</text>
</comment>
<dbReference type="GO" id="GO:0008270">
    <property type="term" value="F:zinc ion binding"/>
    <property type="evidence" value="ECO:0007669"/>
    <property type="project" value="UniProtKB-KW"/>
</dbReference>
<dbReference type="Proteomes" id="UP001328107">
    <property type="component" value="Unassembled WGS sequence"/>
</dbReference>
<dbReference type="PROSITE" id="PS00518">
    <property type="entry name" value="ZF_RING_1"/>
    <property type="match status" value="1"/>
</dbReference>
<dbReference type="InterPro" id="IPR017907">
    <property type="entry name" value="Znf_RING_CS"/>
</dbReference>
<keyword evidence="7" id="KW-1185">Reference proteome</keyword>
<evidence type="ECO:0000313" key="6">
    <source>
        <dbReference type="EMBL" id="GMR38892.1"/>
    </source>
</evidence>
<dbReference type="EMBL" id="BTRK01000002">
    <property type="protein sequence ID" value="GMR38892.1"/>
    <property type="molecule type" value="Genomic_DNA"/>
</dbReference>
<proteinExistence type="predicted"/>
<dbReference type="Pfam" id="PF13445">
    <property type="entry name" value="zf-RING_UBOX"/>
    <property type="match status" value="1"/>
</dbReference>
<dbReference type="InterPro" id="IPR001841">
    <property type="entry name" value="Znf_RING"/>
</dbReference>
<dbReference type="PANTHER" id="PTHR47156">
    <property type="entry name" value="PROTEIN CBG20824"/>
    <property type="match status" value="1"/>
</dbReference>
<dbReference type="SUPFAM" id="SSF57850">
    <property type="entry name" value="RING/U-box"/>
    <property type="match status" value="1"/>
</dbReference>
<evidence type="ECO:0000256" key="4">
    <source>
        <dbReference type="PROSITE-ProRule" id="PRU00175"/>
    </source>
</evidence>
<gene>
    <name evidence="6" type="ORF">PMAYCL1PPCAC_09087</name>
</gene>
<dbReference type="AlphaFoldDB" id="A0AAN4ZIW2"/>
<keyword evidence="1" id="KW-0479">Metal-binding</keyword>
<dbReference type="Gene3D" id="3.30.40.10">
    <property type="entry name" value="Zinc/RING finger domain, C3HC4 (zinc finger)"/>
    <property type="match status" value="1"/>
</dbReference>
<dbReference type="InterPro" id="IPR013083">
    <property type="entry name" value="Znf_RING/FYVE/PHD"/>
</dbReference>
<name>A0AAN4ZIW2_9BILA</name>
<evidence type="ECO:0000256" key="1">
    <source>
        <dbReference type="ARBA" id="ARBA00022723"/>
    </source>
</evidence>
<dbReference type="PROSITE" id="PS50089">
    <property type="entry name" value="ZF_RING_2"/>
    <property type="match status" value="1"/>
</dbReference>
<reference evidence="7" key="1">
    <citation type="submission" date="2022-10" db="EMBL/GenBank/DDBJ databases">
        <title>Genome assembly of Pristionchus species.</title>
        <authorList>
            <person name="Yoshida K."/>
            <person name="Sommer R.J."/>
        </authorList>
    </citation>
    <scope>NUCLEOTIDE SEQUENCE [LARGE SCALE GENOMIC DNA]</scope>
    <source>
        <strain evidence="7">RS5460</strain>
    </source>
</reference>